<evidence type="ECO:0000313" key="2">
    <source>
        <dbReference type="Proteomes" id="UP000652761"/>
    </source>
</evidence>
<dbReference type="EMBL" id="NMUH01007931">
    <property type="protein sequence ID" value="MQM18043.1"/>
    <property type="molecule type" value="Genomic_DNA"/>
</dbReference>
<sequence>MYSMKSEEHTMEPFLFGWLRGRSEQTRLLPHSDHIILGAESPESSQQSEPVRIDWCNYGCINGGLCFHHGRGMDLEPEHCRWIDRKKWHCSEDVVPN</sequence>
<protein>
    <submittedName>
        <fullName evidence="1">Uncharacterized protein</fullName>
    </submittedName>
</protein>
<proteinExistence type="predicted"/>
<gene>
    <name evidence="1" type="ORF">Taro_051027</name>
</gene>
<name>A0A843XFJ7_COLES</name>
<reference evidence="1" key="1">
    <citation type="submission" date="2017-07" db="EMBL/GenBank/DDBJ databases">
        <title>Taro Niue Genome Assembly and Annotation.</title>
        <authorList>
            <person name="Atibalentja N."/>
            <person name="Keating K."/>
            <person name="Fields C.J."/>
        </authorList>
    </citation>
    <scope>NUCLEOTIDE SEQUENCE</scope>
    <source>
        <strain evidence="1">Niue_2</strain>
        <tissue evidence="1">Leaf</tissue>
    </source>
</reference>
<dbReference type="Proteomes" id="UP000652761">
    <property type="component" value="Unassembled WGS sequence"/>
</dbReference>
<keyword evidence="2" id="KW-1185">Reference proteome</keyword>
<comment type="caution">
    <text evidence="1">The sequence shown here is derived from an EMBL/GenBank/DDBJ whole genome shotgun (WGS) entry which is preliminary data.</text>
</comment>
<dbReference type="AlphaFoldDB" id="A0A843XFJ7"/>
<organism evidence="1 2">
    <name type="scientific">Colocasia esculenta</name>
    <name type="common">Wild taro</name>
    <name type="synonym">Arum esculentum</name>
    <dbReference type="NCBI Taxonomy" id="4460"/>
    <lineage>
        <taxon>Eukaryota</taxon>
        <taxon>Viridiplantae</taxon>
        <taxon>Streptophyta</taxon>
        <taxon>Embryophyta</taxon>
        <taxon>Tracheophyta</taxon>
        <taxon>Spermatophyta</taxon>
        <taxon>Magnoliopsida</taxon>
        <taxon>Liliopsida</taxon>
        <taxon>Araceae</taxon>
        <taxon>Aroideae</taxon>
        <taxon>Colocasieae</taxon>
        <taxon>Colocasia</taxon>
    </lineage>
</organism>
<evidence type="ECO:0000313" key="1">
    <source>
        <dbReference type="EMBL" id="MQM18043.1"/>
    </source>
</evidence>
<accession>A0A843XFJ7</accession>